<accession>A0ABT0K906</accession>
<dbReference type="Proteomes" id="UP001165275">
    <property type="component" value="Unassembled WGS sequence"/>
</dbReference>
<gene>
    <name evidence="2" type="ORF">KAJ71_05675</name>
</gene>
<reference evidence="2" key="1">
    <citation type="submission" date="2021-04" db="EMBL/GenBank/DDBJ databases">
        <title>Genome sequence of Serratia sp. arafor3.</title>
        <authorList>
            <person name="Besaury L."/>
        </authorList>
    </citation>
    <scope>NUCLEOTIDE SEQUENCE</scope>
    <source>
        <strain evidence="2">Arafor3</strain>
    </source>
</reference>
<comment type="caution">
    <text evidence="2">The sequence shown here is derived from an EMBL/GenBank/DDBJ whole genome shotgun (WGS) entry which is preliminary data.</text>
</comment>
<keyword evidence="3" id="KW-1185">Reference proteome</keyword>
<protein>
    <submittedName>
        <fullName evidence="2">DUF1269 domain-containing protein</fullName>
    </submittedName>
</protein>
<organism evidence="2 3">
    <name type="scientific">Serratia silvae</name>
    <dbReference type="NCBI Taxonomy" id="2824122"/>
    <lineage>
        <taxon>Bacteria</taxon>
        <taxon>Pseudomonadati</taxon>
        <taxon>Pseudomonadota</taxon>
        <taxon>Gammaproteobacteria</taxon>
        <taxon>Enterobacterales</taxon>
        <taxon>Yersiniaceae</taxon>
        <taxon>Serratia</taxon>
    </lineage>
</organism>
<keyword evidence="1" id="KW-0472">Membrane</keyword>
<keyword evidence="1" id="KW-1133">Transmembrane helix</keyword>
<feature type="transmembrane region" description="Helical" evidence="1">
    <location>
        <begin position="340"/>
        <end position="366"/>
    </location>
</feature>
<sequence length="459" mass="50818">MVIYVNGTNKKPETATALKIKSYLQYGTQVYPLINVRGFAEAYEFEEDRESLAAQGGAASALSQTVEVLTPVLGEDVILQGDCVQGLLAFSALAYDASTGISTIHPARQHNLGAQQQSFLTVFSSQQAMLEFSQLHAVEQVIKRKQLTFKEDIVESNKKKVLSLLGNYLKLLDSQLLAHRDFLEKIAPKFRDCQDSFRNAIISFEQGVLNSRRNRWNTFFNKLMDESEIIVEDNFGDGACITNSINRVFKKGQTDTERAIEVETVQSVKELQERLFQALTRLMEDINNVEFQQQLRVDSYANLTFGSDVALDYGLKLADFGSMAFTISSYAVSGGTVGSIFPGIGTAIGAALGAVVGALVTLMGLFTSKASRIRKAQNKVRSKLQDVHSEALDTVMQDARSLVATIQKEIEESILPKVKEMQQSLQRPLSILEEQIARITTAKNQIESMPYGTIQPVQC</sequence>
<evidence type="ECO:0000313" key="3">
    <source>
        <dbReference type="Proteomes" id="UP001165275"/>
    </source>
</evidence>
<evidence type="ECO:0000256" key="1">
    <source>
        <dbReference type="SAM" id="Phobius"/>
    </source>
</evidence>
<keyword evidence="1" id="KW-0812">Transmembrane</keyword>
<proteinExistence type="predicted"/>
<dbReference type="EMBL" id="JAGQDC010000003">
    <property type="protein sequence ID" value="MCL1028524.1"/>
    <property type="molecule type" value="Genomic_DNA"/>
</dbReference>
<name>A0ABT0K906_9GAMM</name>
<evidence type="ECO:0000313" key="2">
    <source>
        <dbReference type="EMBL" id="MCL1028524.1"/>
    </source>
</evidence>